<dbReference type="SUPFAM" id="SSF57184">
    <property type="entry name" value="Growth factor receptor domain"/>
    <property type="match status" value="1"/>
</dbReference>
<feature type="domain" description="EGF-like" evidence="8">
    <location>
        <begin position="243"/>
        <end position="284"/>
    </location>
</feature>
<organism evidence="9 10">
    <name type="scientific">Aplysia californica</name>
    <name type="common">California sea hare</name>
    <dbReference type="NCBI Taxonomy" id="6500"/>
    <lineage>
        <taxon>Eukaryota</taxon>
        <taxon>Metazoa</taxon>
        <taxon>Spiralia</taxon>
        <taxon>Lophotrochozoa</taxon>
        <taxon>Mollusca</taxon>
        <taxon>Gastropoda</taxon>
        <taxon>Heterobranchia</taxon>
        <taxon>Euthyneura</taxon>
        <taxon>Tectipleura</taxon>
        <taxon>Aplysiida</taxon>
        <taxon>Aplysioidea</taxon>
        <taxon>Aplysiidae</taxon>
        <taxon>Aplysia</taxon>
    </lineage>
</organism>
<feature type="domain" description="EGF-like" evidence="8">
    <location>
        <begin position="286"/>
        <end position="321"/>
    </location>
</feature>
<dbReference type="InterPro" id="IPR051022">
    <property type="entry name" value="Notch_Cell-Fate_Det"/>
</dbReference>
<dbReference type="Pfam" id="PF12661">
    <property type="entry name" value="hEGF"/>
    <property type="match status" value="1"/>
</dbReference>
<sequence length="710" mass="75760">MLRKGEIVLGNTDLTQYSYGWEAGFKGCLTQVRIGGVLLPFFSDDTFANNSRIEDKFLAERVESVVHHCQGKDVCSTSQCVNGGQCQDLWNQYECRCPAGLSGLLCEENADNCAPDRCSNGGQCVDGLAGYTCDCPKGFTGTRCENDIDLCNASGPGGGGSLCENNSSCQDRGYDFVCDCGGAAFTGVFCNVSLEQSCSGPSYPCANGGSCADTTTSIGGLNNVSSFTCTCPVGFEPPLCERQIDYCSIYGVVCSSNGSCTSHTDATNYTCDCSDTGYMGVNCTDVVDPCVGVDCGSGTCVSSDTGSMCHCPDTLTGPRCESRVDNCANSSFCQHGKCLNNHCDCTGSGYVGDHCEIEENECNRTVPVCLHDGVCTDREGTFDCNCTLGYEGLTCATPNCTADICLAGDCRTNATDWYCVCPKYYEGSRCETKGPCADEPCDANHTDVCIQSIPDNSYNCSCIQGWEGKNCSEDIDECSIVGAVDCGNGTCRNLPGTFRCECFPGFTGAQCEQNIDECLLEERCFNGGQCRDGINSFTCDCTGTGYQGDNCSADVDECLQDPPICHQGNCVNGPGNFTCICDMELYLGDFCQLDNPCLNVTCMNGGSCQYSLVDQQQTSFICECADGYDGPSCEKSPVKSDDDTDLILILVPILGGLLFIALIVGAIWLLKSWREKRASHGVYSPSQQESSGSRVELGNVLKKPPEERLI</sequence>
<feature type="disulfide bond" evidence="5">
    <location>
        <begin position="462"/>
        <end position="471"/>
    </location>
</feature>
<feature type="compositionally biased region" description="Polar residues" evidence="6">
    <location>
        <begin position="684"/>
        <end position="693"/>
    </location>
</feature>
<dbReference type="InterPro" id="IPR018097">
    <property type="entry name" value="EGF_Ca-bd_CS"/>
</dbReference>
<evidence type="ECO:0000256" key="5">
    <source>
        <dbReference type="PROSITE-ProRule" id="PRU00076"/>
    </source>
</evidence>
<dbReference type="InterPro" id="IPR049883">
    <property type="entry name" value="NOTCH1_EGF-like"/>
</dbReference>
<dbReference type="PANTHER" id="PTHR24049">
    <property type="entry name" value="CRUMBS FAMILY MEMBER"/>
    <property type="match status" value="1"/>
</dbReference>
<evidence type="ECO:0000256" key="1">
    <source>
        <dbReference type="ARBA" id="ARBA00022536"/>
    </source>
</evidence>
<dbReference type="InterPro" id="IPR009030">
    <property type="entry name" value="Growth_fac_rcpt_cys_sf"/>
</dbReference>
<evidence type="ECO:0000313" key="10">
    <source>
        <dbReference type="RefSeq" id="XP_005090877.2"/>
    </source>
</evidence>
<protein>
    <submittedName>
        <fullName evidence="10">Fibropellin-1</fullName>
    </submittedName>
</protein>
<dbReference type="PANTHER" id="PTHR24049:SF35">
    <property type="entry name" value="EGF-LIKE DOMAIN-CONTAINING PROTEIN"/>
    <property type="match status" value="1"/>
</dbReference>
<dbReference type="InterPro" id="IPR013032">
    <property type="entry name" value="EGF-like_CS"/>
</dbReference>
<feature type="domain" description="EGF-like" evidence="8">
    <location>
        <begin position="71"/>
        <end position="107"/>
    </location>
</feature>
<comment type="caution">
    <text evidence="5">Lacks conserved residue(s) required for the propagation of feature annotation.</text>
</comment>
<dbReference type="Pfam" id="PF00008">
    <property type="entry name" value="EGF"/>
    <property type="match status" value="3"/>
</dbReference>
<gene>
    <name evidence="10" type="primary">LOC101861017</name>
</gene>
<keyword evidence="7" id="KW-1133">Transmembrane helix</keyword>
<accession>A0ABM0JD04</accession>
<keyword evidence="2" id="KW-0677">Repeat</keyword>
<evidence type="ECO:0000313" key="9">
    <source>
        <dbReference type="Proteomes" id="UP000694888"/>
    </source>
</evidence>
<evidence type="ECO:0000256" key="6">
    <source>
        <dbReference type="SAM" id="MobiDB-lite"/>
    </source>
</evidence>
<dbReference type="SUPFAM" id="SSF57196">
    <property type="entry name" value="EGF/Laminin"/>
    <property type="match status" value="6"/>
</dbReference>
<feature type="disulfide bond" evidence="5">
    <location>
        <begin position="254"/>
        <end position="271"/>
    </location>
</feature>
<evidence type="ECO:0000256" key="7">
    <source>
        <dbReference type="SAM" id="Phobius"/>
    </source>
</evidence>
<evidence type="ECO:0000256" key="3">
    <source>
        <dbReference type="ARBA" id="ARBA00023157"/>
    </source>
</evidence>
<dbReference type="Proteomes" id="UP000694888">
    <property type="component" value="Unplaced"/>
</dbReference>
<dbReference type="Gene3D" id="2.10.25.10">
    <property type="entry name" value="Laminin"/>
    <property type="match status" value="11"/>
</dbReference>
<keyword evidence="4" id="KW-0325">Glycoprotein</keyword>
<feature type="disulfide bond" evidence="5">
    <location>
        <begin position="97"/>
        <end position="106"/>
    </location>
</feature>
<feature type="domain" description="EGF-like" evidence="8">
    <location>
        <begin position="474"/>
        <end position="512"/>
    </location>
</feature>
<feature type="transmembrane region" description="Helical" evidence="7">
    <location>
        <begin position="646"/>
        <end position="670"/>
    </location>
</feature>
<feature type="disulfide bond" evidence="5">
    <location>
        <begin position="624"/>
        <end position="633"/>
    </location>
</feature>
<dbReference type="PROSITE" id="PS00010">
    <property type="entry name" value="ASX_HYDROXYL"/>
    <property type="match status" value="7"/>
</dbReference>
<proteinExistence type="predicted"/>
<feature type="domain" description="EGF-like" evidence="8">
    <location>
        <begin position="554"/>
        <end position="592"/>
    </location>
</feature>
<keyword evidence="3 5" id="KW-1015">Disulfide bond</keyword>
<feature type="disulfide bond" evidence="5">
    <location>
        <begin position="231"/>
        <end position="240"/>
    </location>
</feature>
<feature type="disulfide bond" evidence="5">
    <location>
        <begin position="386"/>
        <end position="395"/>
    </location>
</feature>
<keyword evidence="7" id="KW-0812">Transmembrane</keyword>
<dbReference type="PROSITE" id="PS50026">
    <property type="entry name" value="EGF_3"/>
    <property type="match status" value="12"/>
</dbReference>
<feature type="domain" description="EGF-like" evidence="8">
    <location>
        <begin position="593"/>
        <end position="634"/>
    </location>
</feature>
<dbReference type="PROSITE" id="PS01187">
    <property type="entry name" value="EGF_CA"/>
    <property type="match status" value="4"/>
</dbReference>
<evidence type="ECO:0000256" key="4">
    <source>
        <dbReference type="ARBA" id="ARBA00023180"/>
    </source>
</evidence>
<dbReference type="CDD" id="cd00054">
    <property type="entry name" value="EGF_CA"/>
    <property type="match status" value="5"/>
</dbReference>
<reference evidence="10" key="1">
    <citation type="submission" date="2025-08" db="UniProtKB">
        <authorList>
            <consortium name="RefSeq"/>
        </authorList>
    </citation>
    <scope>IDENTIFICATION</scope>
</reference>
<keyword evidence="7" id="KW-0472">Membrane</keyword>
<dbReference type="PROSITE" id="PS01186">
    <property type="entry name" value="EGF_2"/>
    <property type="match status" value="6"/>
</dbReference>
<feature type="domain" description="EGF-like" evidence="8">
    <location>
        <begin position="109"/>
        <end position="145"/>
    </location>
</feature>
<dbReference type="GeneID" id="101861017"/>
<keyword evidence="9" id="KW-1185">Reference proteome</keyword>
<feature type="domain" description="EGF-like" evidence="8">
    <location>
        <begin position="147"/>
        <end position="191"/>
    </location>
</feature>
<feature type="domain" description="EGF-like" evidence="8">
    <location>
        <begin position="514"/>
        <end position="552"/>
    </location>
</feature>
<feature type="disulfide bond" evidence="5">
    <location>
        <begin position="135"/>
        <end position="144"/>
    </location>
</feature>
<dbReference type="Pfam" id="PF07645">
    <property type="entry name" value="EGF_CA"/>
    <property type="match status" value="3"/>
</dbReference>
<dbReference type="RefSeq" id="XP_005090877.2">
    <property type="nucleotide sequence ID" value="XM_005090820.3"/>
</dbReference>
<feature type="region of interest" description="Disordered" evidence="6">
    <location>
        <begin position="683"/>
        <end position="710"/>
    </location>
</feature>
<feature type="disulfide bond" evidence="5">
    <location>
        <begin position="311"/>
        <end position="320"/>
    </location>
</feature>
<dbReference type="InterPro" id="IPR000152">
    <property type="entry name" value="EGF-type_Asp/Asn_hydroxyl_site"/>
</dbReference>
<dbReference type="SMART" id="SM00181">
    <property type="entry name" value="EGF"/>
    <property type="match status" value="14"/>
</dbReference>
<keyword evidence="1 5" id="KW-0245">EGF-like domain</keyword>
<dbReference type="InterPro" id="IPR001881">
    <property type="entry name" value="EGF-like_Ca-bd_dom"/>
</dbReference>
<dbReference type="InterPro" id="IPR000742">
    <property type="entry name" value="EGF"/>
</dbReference>
<dbReference type="PROSITE" id="PS00022">
    <property type="entry name" value="EGF_1"/>
    <property type="match status" value="7"/>
</dbReference>
<feature type="disulfide bond" evidence="5">
    <location>
        <begin position="502"/>
        <end position="511"/>
    </location>
</feature>
<evidence type="ECO:0000256" key="2">
    <source>
        <dbReference type="ARBA" id="ARBA00022737"/>
    </source>
</evidence>
<feature type="domain" description="EGF-like" evidence="8">
    <location>
        <begin position="358"/>
        <end position="396"/>
    </location>
</feature>
<name>A0ABM0JD04_APLCA</name>
<feature type="domain" description="EGF-like" evidence="8">
    <location>
        <begin position="194"/>
        <end position="241"/>
    </location>
</feature>
<feature type="disulfide bond" evidence="5">
    <location>
        <begin position="290"/>
        <end position="300"/>
    </location>
</feature>
<dbReference type="SMART" id="SM00179">
    <property type="entry name" value="EGF_CA"/>
    <property type="match status" value="11"/>
</dbReference>
<evidence type="ECO:0000259" key="8">
    <source>
        <dbReference type="PROSITE" id="PS50026"/>
    </source>
</evidence>
<feature type="domain" description="EGF-like" evidence="8">
    <location>
        <begin position="432"/>
        <end position="472"/>
    </location>
</feature>